<sequence length="133" mass="14558">MLRLALRAPRPHPPVSGNNSSNRGNLTFTAYLAYYAFNEKSPQRRQGRLPFDCFATIIIPYSPRSLLHRDSVPHCVLHGGSSPRPAGVPPRSWTLARFPAALRVDQLVATASCPAGMADKNYPPFGIRFSVAG</sequence>
<dbReference type="Proteomes" id="UP000837857">
    <property type="component" value="Chromosome 9"/>
</dbReference>
<name>A0ABN8J9F5_9NEOP</name>
<reference evidence="2" key="1">
    <citation type="submission" date="2022-03" db="EMBL/GenBank/DDBJ databases">
        <authorList>
            <person name="Martin H S."/>
        </authorList>
    </citation>
    <scope>NUCLEOTIDE SEQUENCE</scope>
</reference>
<gene>
    <name evidence="2" type="ORF">IPOD504_LOCUS17621</name>
</gene>
<organism evidence="2 3">
    <name type="scientific">Iphiclides podalirius</name>
    <name type="common">scarce swallowtail</name>
    <dbReference type="NCBI Taxonomy" id="110791"/>
    <lineage>
        <taxon>Eukaryota</taxon>
        <taxon>Metazoa</taxon>
        <taxon>Ecdysozoa</taxon>
        <taxon>Arthropoda</taxon>
        <taxon>Hexapoda</taxon>
        <taxon>Insecta</taxon>
        <taxon>Pterygota</taxon>
        <taxon>Neoptera</taxon>
        <taxon>Endopterygota</taxon>
        <taxon>Lepidoptera</taxon>
        <taxon>Glossata</taxon>
        <taxon>Ditrysia</taxon>
        <taxon>Papilionoidea</taxon>
        <taxon>Papilionidae</taxon>
        <taxon>Papilioninae</taxon>
        <taxon>Iphiclides</taxon>
    </lineage>
</organism>
<keyword evidence="3" id="KW-1185">Reference proteome</keyword>
<feature type="non-terminal residue" evidence="2">
    <location>
        <position position="133"/>
    </location>
</feature>
<dbReference type="EMBL" id="OW152821">
    <property type="protein sequence ID" value="CAH2077256.1"/>
    <property type="molecule type" value="Genomic_DNA"/>
</dbReference>
<evidence type="ECO:0000256" key="1">
    <source>
        <dbReference type="SAM" id="MobiDB-lite"/>
    </source>
</evidence>
<protein>
    <submittedName>
        <fullName evidence="2">Uncharacterized protein</fullName>
    </submittedName>
</protein>
<evidence type="ECO:0000313" key="2">
    <source>
        <dbReference type="EMBL" id="CAH2077256.1"/>
    </source>
</evidence>
<feature type="region of interest" description="Disordered" evidence="1">
    <location>
        <begin position="1"/>
        <end position="22"/>
    </location>
</feature>
<accession>A0ABN8J9F5</accession>
<evidence type="ECO:0000313" key="3">
    <source>
        <dbReference type="Proteomes" id="UP000837857"/>
    </source>
</evidence>
<proteinExistence type="predicted"/>